<evidence type="ECO:0000256" key="7">
    <source>
        <dbReference type="SAM" id="SignalP"/>
    </source>
</evidence>
<evidence type="ECO:0008006" key="10">
    <source>
        <dbReference type="Google" id="ProtNLM"/>
    </source>
</evidence>
<dbReference type="RefSeq" id="XP_041560633.1">
    <property type="nucleotide sequence ID" value="XM_041694843.1"/>
</dbReference>
<dbReference type="Proteomes" id="UP000654913">
    <property type="component" value="Chromosome 7"/>
</dbReference>
<sequence>MVTLTWVWLLLLSVLQVARSDETARSNWIVPDGSNEKDFQQTFYNGDKVQLQWAGWDAYYTDSLLDGSPQANLYVVAWEEKEADYVRPLSSSVDVSGHGSYEWTINIPNDTLAKTNKYCVAFAEKEYSYTYDGYNIFSSGFLVRNRPTPTPTPEAASSGGLQTGAKVGIGVGVGVGGLAVFSALGFLLLRRRRQHQTSSQLMAASPQGAGSGSDQALGKGYYQEQVPDHGDYQGQRWNKGYYSAGPEPQELYVASTDGLSEAPSTSTPPVELPSAPREK</sequence>
<feature type="signal peptide" evidence="7">
    <location>
        <begin position="1"/>
        <end position="20"/>
    </location>
</feature>
<keyword evidence="2 6" id="KW-0812">Transmembrane</keyword>
<evidence type="ECO:0000313" key="9">
    <source>
        <dbReference type="Proteomes" id="UP000654913"/>
    </source>
</evidence>
<evidence type="ECO:0000256" key="6">
    <source>
        <dbReference type="SAM" id="Phobius"/>
    </source>
</evidence>
<dbReference type="InterPro" id="IPR051694">
    <property type="entry name" value="Immunoregulatory_rcpt-like"/>
</dbReference>
<comment type="subcellular location">
    <subcellularLocation>
        <location evidence="1">Membrane</location>
        <topology evidence="1">Single-pass membrane protein</topology>
    </subcellularLocation>
</comment>
<gene>
    <name evidence="8" type="ORF">APUU_70017A</name>
</gene>
<dbReference type="GeneID" id="64978444"/>
<keyword evidence="9" id="KW-1185">Reference proteome</keyword>
<proteinExistence type="predicted"/>
<dbReference type="AlphaFoldDB" id="A0A7R7XVD9"/>
<evidence type="ECO:0000256" key="5">
    <source>
        <dbReference type="SAM" id="MobiDB-lite"/>
    </source>
</evidence>
<reference evidence="8" key="2">
    <citation type="submission" date="2021-02" db="EMBL/GenBank/DDBJ databases">
        <title>Aspergillus puulaauensis MK2 genome sequence.</title>
        <authorList>
            <person name="Futagami T."/>
            <person name="Mori K."/>
            <person name="Kadooka C."/>
            <person name="Tanaka T."/>
        </authorList>
    </citation>
    <scope>NUCLEOTIDE SEQUENCE</scope>
    <source>
        <strain evidence="8">MK2</strain>
    </source>
</reference>
<dbReference type="PANTHER" id="PTHR15549:SF26">
    <property type="entry name" value="AXIAL BUDDING PATTERN PROTEIN 2-RELATED"/>
    <property type="match status" value="1"/>
</dbReference>
<organism evidence="8 9">
    <name type="scientific">Aspergillus puulaauensis</name>
    <dbReference type="NCBI Taxonomy" id="1220207"/>
    <lineage>
        <taxon>Eukaryota</taxon>
        <taxon>Fungi</taxon>
        <taxon>Dikarya</taxon>
        <taxon>Ascomycota</taxon>
        <taxon>Pezizomycotina</taxon>
        <taxon>Eurotiomycetes</taxon>
        <taxon>Eurotiomycetidae</taxon>
        <taxon>Eurotiales</taxon>
        <taxon>Aspergillaceae</taxon>
        <taxon>Aspergillus</taxon>
    </lineage>
</organism>
<evidence type="ECO:0000256" key="4">
    <source>
        <dbReference type="ARBA" id="ARBA00023136"/>
    </source>
</evidence>
<keyword evidence="7" id="KW-0732">Signal</keyword>
<accession>A0A7R7XVD9</accession>
<keyword evidence="3 6" id="KW-1133">Transmembrane helix</keyword>
<feature type="chain" id="PRO_5030991260" description="Mid2 domain-containing protein" evidence="7">
    <location>
        <begin position="21"/>
        <end position="279"/>
    </location>
</feature>
<dbReference type="PANTHER" id="PTHR15549">
    <property type="entry name" value="PAIRED IMMUNOGLOBULIN-LIKE TYPE 2 RECEPTOR"/>
    <property type="match status" value="1"/>
</dbReference>
<keyword evidence="4 6" id="KW-0472">Membrane</keyword>
<feature type="transmembrane region" description="Helical" evidence="6">
    <location>
        <begin position="167"/>
        <end position="189"/>
    </location>
</feature>
<dbReference type="OrthoDB" id="3689214at2759"/>
<dbReference type="GO" id="GO:0071944">
    <property type="term" value="C:cell periphery"/>
    <property type="evidence" value="ECO:0007669"/>
    <property type="project" value="UniProtKB-ARBA"/>
</dbReference>
<dbReference type="GO" id="GO:0016020">
    <property type="term" value="C:membrane"/>
    <property type="evidence" value="ECO:0007669"/>
    <property type="project" value="UniProtKB-SubCell"/>
</dbReference>
<name>A0A7R7XVD9_9EURO</name>
<reference evidence="8" key="1">
    <citation type="submission" date="2021-01" db="EMBL/GenBank/DDBJ databases">
        <authorList>
            <consortium name="Aspergillus puulaauensis MK2 genome sequencing consortium"/>
            <person name="Kazuki M."/>
            <person name="Futagami T."/>
        </authorList>
    </citation>
    <scope>NUCLEOTIDE SEQUENCE</scope>
    <source>
        <strain evidence="8">MK2</strain>
    </source>
</reference>
<evidence type="ECO:0000256" key="1">
    <source>
        <dbReference type="ARBA" id="ARBA00004167"/>
    </source>
</evidence>
<dbReference type="KEGG" id="apuu:APUU_70017A"/>
<dbReference type="EMBL" id="AP024449">
    <property type="protein sequence ID" value="BCS28447.1"/>
    <property type="molecule type" value="Genomic_DNA"/>
</dbReference>
<feature type="region of interest" description="Disordered" evidence="5">
    <location>
        <begin position="198"/>
        <end position="217"/>
    </location>
</feature>
<evidence type="ECO:0000313" key="8">
    <source>
        <dbReference type="EMBL" id="BCS28447.1"/>
    </source>
</evidence>
<protein>
    <recommendedName>
        <fullName evidence="10">Mid2 domain-containing protein</fullName>
    </recommendedName>
</protein>
<evidence type="ECO:0000256" key="3">
    <source>
        <dbReference type="ARBA" id="ARBA00022989"/>
    </source>
</evidence>
<feature type="region of interest" description="Disordered" evidence="5">
    <location>
        <begin position="224"/>
        <end position="279"/>
    </location>
</feature>
<evidence type="ECO:0000256" key="2">
    <source>
        <dbReference type="ARBA" id="ARBA00022692"/>
    </source>
</evidence>